<organism evidence="10 11">
    <name type="scientific">Furculomyces boomerangus</name>
    <dbReference type="NCBI Taxonomy" id="61424"/>
    <lineage>
        <taxon>Eukaryota</taxon>
        <taxon>Fungi</taxon>
        <taxon>Fungi incertae sedis</taxon>
        <taxon>Zoopagomycota</taxon>
        <taxon>Kickxellomycotina</taxon>
        <taxon>Harpellomycetes</taxon>
        <taxon>Harpellales</taxon>
        <taxon>Harpellaceae</taxon>
        <taxon>Furculomyces</taxon>
    </lineage>
</organism>
<name>A0A2T9Y9M4_9FUNG</name>
<evidence type="ECO:0000259" key="8">
    <source>
        <dbReference type="Pfam" id="PF01575"/>
    </source>
</evidence>
<evidence type="ECO:0000256" key="1">
    <source>
        <dbReference type="ARBA" id="ARBA00004275"/>
    </source>
</evidence>
<dbReference type="Proteomes" id="UP000245699">
    <property type="component" value="Unassembled WGS sequence"/>
</dbReference>
<evidence type="ECO:0000256" key="5">
    <source>
        <dbReference type="ARBA" id="ARBA00023002"/>
    </source>
</evidence>
<keyword evidence="5" id="KW-0560">Oxidoreductase</keyword>
<dbReference type="InterPro" id="IPR054357">
    <property type="entry name" value="MFE-2_N"/>
</dbReference>
<keyword evidence="11" id="KW-1185">Reference proteome</keyword>
<dbReference type="InterPro" id="IPR029069">
    <property type="entry name" value="HotDog_dom_sf"/>
</dbReference>
<reference evidence="10 11" key="1">
    <citation type="journal article" date="2018" name="MBio">
        <title>Comparative Genomics Reveals the Core Gene Toolbox for the Fungus-Insect Symbiosis.</title>
        <authorList>
            <person name="Wang Y."/>
            <person name="Stata M."/>
            <person name="Wang W."/>
            <person name="Stajich J.E."/>
            <person name="White M.M."/>
            <person name="Moncalvo J.M."/>
        </authorList>
    </citation>
    <scope>NUCLEOTIDE SEQUENCE [LARGE SCALE GENOMIC DNA]</scope>
    <source>
        <strain evidence="10 11">AUS-77-4</strain>
    </source>
</reference>
<comment type="subcellular location">
    <subcellularLocation>
        <location evidence="1">Peroxisome</location>
    </subcellularLocation>
</comment>
<dbReference type="GO" id="GO:0005777">
    <property type="term" value="C:peroxisome"/>
    <property type="evidence" value="ECO:0007669"/>
    <property type="project" value="UniProtKB-SubCell"/>
</dbReference>
<keyword evidence="7" id="KW-0576">Peroxisome</keyword>
<dbReference type="GO" id="GO:0006631">
    <property type="term" value="P:fatty acid metabolic process"/>
    <property type="evidence" value="ECO:0007669"/>
    <property type="project" value="UniProtKB-KW"/>
</dbReference>
<dbReference type="InterPro" id="IPR051687">
    <property type="entry name" value="Peroxisomal_Beta-Oxidation"/>
</dbReference>
<keyword evidence="4" id="KW-0276">Fatty acid metabolism</keyword>
<proteinExistence type="inferred from homology"/>
<dbReference type="PANTHER" id="PTHR45024">
    <property type="entry name" value="DEHYDROGENASES, SHORT CHAIN"/>
    <property type="match status" value="1"/>
</dbReference>
<dbReference type="InterPro" id="IPR002539">
    <property type="entry name" value="MaoC-like_dom"/>
</dbReference>
<feature type="domain" description="Peroxisomal multifunctional enzyme type 2-like N-terminal" evidence="9">
    <location>
        <begin position="140"/>
        <end position="210"/>
    </location>
</feature>
<evidence type="ECO:0000256" key="7">
    <source>
        <dbReference type="ARBA" id="ARBA00023140"/>
    </source>
</evidence>
<keyword evidence="6" id="KW-0443">Lipid metabolism</keyword>
<evidence type="ECO:0000259" key="9">
    <source>
        <dbReference type="Pfam" id="PF22622"/>
    </source>
</evidence>
<sequence length="297" mass="33830">MYKVSKIMMSISETKKLRHHKHQLICSSLCKLSPSQLQCRQIIHIGFFRTLILKDTKNKIRVNYIAPNDGTQLTATVFPQEIPHSLDSYATTLVLTLKKYSKRVHAGQDKDKWSVITNLRYGRAQWLTSSGDFNKVVVAFDMGVSHKDLPLVYKLSPKFHTFPKFPILTKFFCGVNCGEFLPKFNPMMLLHGKVFVQIRSPIPISGDFRNWWFQKVIGCKQPSPAIRSPITVVNASSPKSTSVHAFYCYKTLSNQVAIYRLAGDYNKLHFNPEMAAMGDFDQPILHGLCNMGQLPDM</sequence>
<dbReference type="PANTHER" id="PTHR45024:SF2">
    <property type="entry name" value="SCP2 DOMAIN-CONTAINING PROTEIN"/>
    <property type="match status" value="1"/>
</dbReference>
<dbReference type="Pfam" id="PF01575">
    <property type="entry name" value="MaoC_dehydratas"/>
    <property type="match status" value="1"/>
</dbReference>
<evidence type="ECO:0000256" key="2">
    <source>
        <dbReference type="ARBA" id="ARBA00005189"/>
    </source>
</evidence>
<evidence type="ECO:0000313" key="11">
    <source>
        <dbReference type="Proteomes" id="UP000245699"/>
    </source>
</evidence>
<dbReference type="AlphaFoldDB" id="A0A2T9Y9M4"/>
<comment type="pathway">
    <text evidence="2">Lipid metabolism.</text>
</comment>
<dbReference type="OrthoDB" id="60204at2759"/>
<dbReference type="Pfam" id="PF22622">
    <property type="entry name" value="MFE-2_hydrat-2_N"/>
    <property type="match status" value="1"/>
</dbReference>
<evidence type="ECO:0000256" key="3">
    <source>
        <dbReference type="ARBA" id="ARBA00006484"/>
    </source>
</evidence>
<evidence type="ECO:0000313" key="10">
    <source>
        <dbReference type="EMBL" id="PVU89029.1"/>
    </source>
</evidence>
<comment type="caution">
    <text evidence="10">The sequence shown here is derived from an EMBL/GenBank/DDBJ whole genome shotgun (WGS) entry which is preliminary data.</text>
</comment>
<evidence type="ECO:0000256" key="4">
    <source>
        <dbReference type="ARBA" id="ARBA00022832"/>
    </source>
</evidence>
<gene>
    <name evidence="10" type="ORF">BB559_005264</name>
</gene>
<protein>
    <submittedName>
        <fullName evidence="10">Uncharacterized protein</fullName>
    </submittedName>
</protein>
<feature type="domain" description="MaoC-like" evidence="8">
    <location>
        <begin position="249"/>
        <end position="292"/>
    </location>
</feature>
<accession>A0A2T9Y9M4</accession>
<dbReference type="SUPFAM" id="SSF54637">
    <property type="entry name" value="Thioesterase/thiol ester dehydrase-isomerase"/>
    <property type="match status" value="2"/>
</dbReference>
<evidence type="ECO:0000256" key="6">
    <source>
        <dbReference type="ARBA" id="ARBA00023098"/>
    </source>
</evidence>
<comment type="similarity">
    <text evidence="3">Belongs to the short-chain dehydrogenases/reductases (SDR) family.</text>
</comment>
<dbReference type="EMBL" id="MBFT01000582">
    <property type="protein sequence ID" value="PVU89029.1"/>
    <property type="molecule type" value="Genomic_DNA"/>
</dbReference>
<dbReference type="GO" id="GO:0016491">
    <property type="term" value="F:oxidoreductase activity"/>
    <property type="evidence" value="ECO:0007669"/>
    <property type="project" value="UniProtKB-KW"/>
</dbReference>
<dbReference type="STRING" id="61424.A0A2T9Y9M4"/>
<dbReference type="Gene3D" id="3.10.129.10">
    <property type="entry name" value="Hotdog Thioesterase"/>
    <property type="match status" value="2"/>
</dbReference>